<keyword evidence="2" id="KW-0813">Transport</keyword>
<keyword evidence="9" id="KW-0406">Ion transport</keyword>
<dbReference type="Pfam" id="PF00520">
    <property type="entry name" value="Ion_trans"/>
    <property type="match status" value="1"/>
</dbReference>
<evidence type="ECO:0000313" key="16">
    <source>
        <dbReference type="Proteomes" id="UP000325295"/>
    </source>
</evidence>
<dbReference type="GO" id="GO:0001508">
    <property type="term" value="P:action potential"/>
    <property type="evidence" value="ECO:0007669"/>
    <property type="project" value="TreeGrafter"/>
</dbReference>
<dbReference type="GO" id="GO:0005249">
    <property type="term" value="F:voltage-gated potassium channel activity"/>
    <property type="evidence" value="ECO:0007669"/>
    <property type="project" value="InterPro"/>
</dbReference>
<dbReference type="Gene3D" id="1.20.120.350">
    <property type="entry name" value="Voltage-gated potassium channels. Chain C"/>
    <property type="match status" value="1"/>
</dbReference>
<evidence type="ECO:0000256" key="5">
    <source>
        <dbReference type="ARBA" id="ARBA00022826"/>
    </source>
</evidence>
<evidence type="ECO:0000256" key="1">
    <source>
        <dbReference type="ARBA" id="ARBA00004141"/>
    </source>
</evidence>
<evidence type="ECO:0000256" key="11">
    <source>
        <dbReference type="ARBA" id="ARBA00023303"/>
    </source>
</evidence>
<keyword evidence="16" id="KW-1185">Reference proteome</keyword>
<dbReference type="EMBL" id="CP043939">
    <property type="protein sequence ID" value="QER68399.1"/>
    <property type="molecule type" value="Genomic_DNA"/>
</dbReference>
<evidence type="ECO:0000256" key="2">
    <source>
        <dbReference type="ARBA" id="ARBA00022448"/>
    </source>
</evidence>
<keyword evidence="5" id="KW-0631">Potassium channel</keyword>
<proteinExistence type="predicted"/>
<dbReference type="PANTHER" id="PTHR11537:SF254">
    <property type="entry name" value="POTASSIUM VOLTAGE-GATED CHANNEL PROTEIN SHAB"/>
    <property type="match status" value="1"/>
</dbReference>
<dbReference type="SUPFAM" id="SSF81324">
    <property type="entry name" value="Voltage-gated potassium channels"/>
    <property type="match status" value="1"/>
</dbReference>
<feature type="transmembrane region" description="Helical" evidence="13">
    <location>
        <begin position="120"/>
        <end position="144"/>
    </location>
</feature>
<sequence>MFLMNLFNENHVLYYKLFSEHIYEFMPIVYDPTIDWGILILFAIDYFVRLFLATNKRKFFRENIFDLLAIIPFDAFFSLFRLSRVMRVTHILRAMKLLRLLRVIGLTGKMQKNFSKFFNAHGLIYIFYSSLAIVFFAAVLYAVAENASLVDSLWWAIVTVTTVGYGDISPHTGVGRLAAILLMSLGIGFIGVLTSSITSYFAEETDQKDMDELMTELETIRKENSEIKQELTKLNQHLDAQKNANHKDD</sequence>
<dbReference type="PRINTS" id="PR00169">
    <property type="entry name" value="KCHANNEL"/>
</dbReference>
<dbReference type="InterPro" id="IPR046346">
    <property type="entry name" value="Aminoacid_DH-like_N_sf"/>
</dbReference>
<dbReference type="AlphaFoldDB" id="A0A5P1X6U6"/>
<feature type="transmembrane region" description="Helical" evidence="13">
    <location>
        <begin position="33"/>
        <end position="52"/>
    </location>
</feature>
<evidence type="ECO:0000313" key="15">
    <source>
        <dbReference type="EMBL" id="QER68399.1"/>
    </source>
</evidence>
<dbReference type="PANTHER" id="PTHR11537">
    <property type="entry name" value="VOLTAGE-GATED POTASSIUM CHANNEL"/>
    <property type="match status" value="1"/>
</dbReference>
<evidence type="ECO:0000256" key="4">
    <source>
        <dbReference type="ARBA" id="ARBA00022692"/>
    </source>
</evidence>
<feature type="domain" description="Ion transport" evidence="14">
    <location>
        <begin position="34"/>
        <end position="208"/>
    </location>
</feature>
<keyword evidence="12" id="KW-0175">Coiled coil</keyword>
<keyword evidence="7" id="KW-0630">Potassium</keyword>
<organism evidence="15 16">
    <name type="scientific">Paucilactobacillus nenjiangensis</name>
    <dbReference type="NCBI Taxonomy" id="1296540"/>
    <lineage>
        <taxon>Bacteria</taxon>
        <taxon>Bacillati</taxon>
        <taxon>Bacillota</taxon>
        <taxon>Bacilli</taxon>
        <taxon>Lactobacillales</taxon>
        <taxon>Lactobacillaceae</taxon>
        <taxon>Paucilactobacillus</taxon>
    </lineage>
</organism>
<keyword evidence="6" id="KW-0851">Voltage-gated channel</keyword>
<feature type="coiled-coil region" evidence="12">
    <location>
        <begin position="203"/>
        <end position="244"/>
    </location>
</feature>
<evidence type="ECO:0000256" key="9">
    <source>
        <dbReference type="ARBA" id="ARBA00023065"/>
    </source>
</evidence>
<dbReference type="GO" id="GO:0008076">
    <property type="term" value="C:voltage-gated potassium channel complex"/>
    <property type="evidence" value="ECO:0007669"/>
    <property type="project" value="InterPro"/>
</dbReference>
<keyword evidence="4 13" id="KW-0812">Transmembrane</keyword>
<evidence type="ECO:0000256" key="7">
    <source>
        <dbReference type="ARBA" id="ARBA00022958"/>
    </source>
</evidence>
<evidence type="ECO:0000256" key="12">
    <source>
        <dbReference type="SAM" id="Coils"/>
    </source>
</evidence>
<evidence type="ECO:0000256" key="3">
    <source>
        <dbReference type="ARBA" id="ARBA00022538"/>
    </source>
</evidence>
<dbReference type="InterPro" id="IPR005821">
    <property type="entry name" value="Ion_trans_dom"/>
</dbReference>
<dbReference type="SUPFAM" id="SSF53223">
    <property type="entry name" value="Aminoacid dehydrogenase-like, N-terminal domain"/>
    <property type="match status" value="1"/>
</dbReference>
<evidence type="ECO:0000256" key="10">
    <source>
        <dbReference type="ARBA" id="ARBA00023136"/>
    </source>
</evidence>
<keyword evidence="11" id="KW-0407">Ion channel</keyword>
<feature type="transmembrane region" description="Helical" evidence="13">
    <location>
        <begin position="177"/>
        <end position="202"/>
    </location>
</feature>
<dbReference type="OrthoDB" id="9785285at2"/>
<comment type="subcellular location">
    <subcellularLocation>
        <location evidence="1">Membrane</location>
        <topology evidence="1">Multi-pass membrane protein</topology>
    </subcellularLocation>
</comment>
<dbReference type="InterPro" id="IPR027359">
    <property type="entry name" value="Volt_channel_dom_sf"/>
</dbReference>
<dbReference type="InterPro" id="IPR028325">
    <property type="entry name" value="VG_K_chnl"/>
</dbReference>
<name>A0A5P1X6U6_9LACO</name>
<evidence type="ECO:0000256" key="13">
    <source>
        <dbReference type="SAM" id="Phobius"/>
    </source>
</evidence>
<dbReference type="Proteomes" id="UP000325295">
    <property type="component" value="Chromosome"/>
</dbReference>
<gene>
    <name evidence="15" type="ORF">F0161_07300</name>
</gene>
<keyword evidence="10 13" id="KW-0472">Membrane</keyword>
<protein>
    <submittedName>
        <fullName evidence="15">Ion transporter</fullName>
    </submittedName>
</protein>
<evidence type="ECO:0000256" key="6">
    <source>
        <dbReference type="ARBA" id="ARBA00022882"/>
    </source>
</evidence>
<dbReference type="Gene3D" id="1.10.287.70">
    <property type="match status" value="1"/>
</dbReference>
<keyword evidence="3" id="KW-0633">Potassium transport</keyword>
<accession>A0A5P1X6U6</accession>
<keyword evidence="8 13" id="KW-1133">Transmembrane helix</keyword>
<dbReference type="KEGG" id="lnn:F0161_07300"/>
<reference evidence="15 16" key="1">
    <citation type="submission" date="2019-09" db="EMBL/GenBank/DDBJ databases">
        <title>Complete Genome Sequence of Lactobacillus nenjiangensis SH-Y15, isolated from sauerkraut.</title>
        <authorList>
            <person name="Yang H."/>
        </authorList>
    </citation>
    <scope>NUCLEOTIDE SEQUENCE [LARGE SCALE GENOMIC DNA]</scope>
    <source>
        <strain evidence="15 16">SH-Y15</strain>
    </source>
</reference>
<evidence type="ECO:0000259" key="14">
    <source>
        <dbReference type="Pfam" id="PF00520"/>
    </source>
</evidence>
<evidence type="ECO:0000256" key="8">
    <source>
        <dbReference type="ARBA" id="ARBA00022989"/>
    </source>
</evidence>